<evidence type="ECO:0000313" key="2">
    <source>
        <dbReference type="Proteomes" id="UP000614601"/>
    </source>
</evidence>
<proteinExistence type="predicted"/>
<organism evidence="1 2">
    <name type="scientific">Bursaphelenchus okinawaensis</name>
    <dbReference type="NCBI Taxonomy" id="465554"/>
    <lineage>
        <taxon>Eukaryota</taxon>
        <taxon>Metazoa</taxon>
        <taxon>Ecdysozoa</taxon>
        <taxon>Nematoda</taxon>
        <taxon>Chromadorea</taxon>
        <taxon>Rhabditida</taxon>
        <taxon>Tylenchina</taxon>
        <taxon>Tylenchomorpha</taxon>
        <taxon>Aphelenchoidea</taxon>
        <taxon>Aphelenchoididae</taxon>
        <taxon>Bursaphelenchus</taxon>
    </lineage>
</organism>
<dbReference type="AlphaFoldDB" id="A0A811L052"/>
<reference evidence="1" key="1">
    <citation type="submission" date="2020-09" db="EMBL/GenBank/DDBJ databases">
        <authorList>
            <person name="Kikuchi T."/>
        </authorList>
    </citation>
    <scope>NUCLEOTIDE SEQUENCE</scope>
    <source>
        <strain evidence="1">SH1</strain>
    </source>
</reference>
<gene>
    <name evidence="1" type="ORF">BOKJ2_LOCUS9195</name>
</gene>
<dbReference type="Proteomes" id="UP000614601">
    <property type="component" value="Unassembled WGS sequence"/>
</dbReference>
<sequence>MRHVYKTATLFYIPTAIPFYRDWDKEIHPSMFYDAIENIRKMLPIDILIIKNSYVQLLKKPRYIQHFMLDEMQKFYDNVTSKAKHIVMSYSDYHRSVHFEKFNRDVQHNNTRNPYCDYKKAKANVQKLDKIIDKIKCKNCIKVNFNHATCDYVINKCINALPNGIALFRDIFHTTFFGNLLHAEFLEDELKLHNIL</sequence>
<dbReference type="EMBL" id="CAJFCW020000004">
    <property type="protein sequence ID" value="CAG9114335.1"/>
    <property type="molecule type" value="Genomic_DNA"/>
</dbReference>
<dbReference type="EMBL" id="CAJFDH010000004">
    <property type="protein sequence ID" value="CAD5220939.1"/>
    <property type="molecule type" value="Genomic_DNA"/>
</dbReference>
<evidence type="ECO:0008006" key="3">
    <source>
        <dbReference type="Google" id="ProtNLM"/>
    </source>
</evidence>
<accession>A0A811L052</accession>
<protein>
    <recommendedName>
        <fullName evidence="3">SGNH domain-containing protein</fullName>
    </recommendedName>
</protein>
<keyword evidence="2" id="KW-1185">Reference proteome</keyword>
<name>A0A811L052_9BILA</name>
<evidence type="ECO:0000313" key="1">
    <source>
        <dbReference type="EMBL" id="CAD5220939.1"/>
    </source>
</evidence>
<dbReference type="Proteomes" id="UP000783686">
    <property type="component" value="Unassembled WGS sequence"/>
</dbReference>
<comment type="caution">
    <text evidence="1">The sequence shown here is derived from an EMBL/GenBank/DDBJ whole genome shotgun (WGS) entry which is preliminary data.</text>
</comment>